<evidence type="ECO:0000256" key="3">
    <source>
        <dbReference type="ARBA" id="ARBA00012098"/>
    </source>
</evidence>
<dbReference type="InterPro" id="IPR000888">
    <property type="entry name" value="RmlC-like"/>
</dbReference>
<dbReference type="AlphaFoldDB" id="A0A090DLG6"/>
<dbReference type="GO" id="GO:0008830">
    <property type="term" value="F:dTDP-4-dehydrorhamnose 3,5-epimerase activity"/>
    <property type="evidence" value="ECO:0007669"/>
    <property type="project" value="UniProtKB-EC"/>
</dbReference>
<dbReference type="Gene3D" id="2.60.120.10">
    <property type="entry name" value="Jelly Rolls"/>
    <property type="match status" value="1"/>
</dbReference>
<dbReference type="SUPFAM" id="SSF51182">
    <property type="entry name" value="RmlC-like cupins"/>
    <property type="match status" value="1"/>
</dbReference>
<organism evidence="9 10">
    <name type="scientific">Mesorhizobium plurifarium</name>
    <dbReference type="NCBI Taxonomy" id="69974"/>
    <lineage>
        <taxon>Bacteria</taxon>
        <taxon>Pseudomonadati</taxon>
        <taxon>Pseudomonadota</taxon>
        <taxon>Alphaproteobacteria</taxon>
        <taxon>Hyphomicrobiales</taxon>
        <taxon>Phyllobacteriaceae</taxon>
        <taxon>Mesorhizobium</taxon>
    </lineage>
</organism>
<dbReference type="GO" id="GO:0005829">
    <property type="term" value="C:cytosol"/>
    <property type="evidence" value="ECO:0007669"/>
    <property type="project" value="TreeGrafter"/>
</dbReference>
<evidence type="ECO:0000256" key="6">
    <source>
        <dbReference type="ARBA" id="ARBA00031424"/>
    </source>
</evidence>
<dbReference type="EC" id="5.1.3.13" evidence="3"/>
<dbReference type="Pfam" id="PF00908">
    <property type="entry name" value="dTDP_sugar_isom"/>
    <property type="match status" value="1"/>
</dbReference>
<keyword evidence="10" id="KW-1185">Reference proteome</keyword>
<dbReference type="EMBL" id="CCMZ01000016">
    <property type="protein sequence ID" value="CDX17106.1"/>
    <property type="molecule type" value="Genomic_DNA"/>
</dbReference>
<dbReference type="STRING" id="69974.MPLDJ20_140348"/>
<accession>A0A090DLG6</accession>
<dbReference type="PANTHER" id="PTHR21047">
    <property type="entry name" value="DTDP-6-DEOXY-D-GLUCOSE-3,5 EPIMERASE"/>
    <property type="match status" value="1"/>
</dbReference>
<dbReference type="InterPro" id="IPR014710">
    <property type="entry name" value="RmlC-like_jellyroll"/>
</dbReference>
<evidence type="ECO:0000256" key="1">
    <source>
        <dbReference type="ARBA" id="ARBA00001298"/>
    </source>
</evidence>
<gene>
    <name evidence="9" type="ORF">MPL3356_230051</name>
</gene>
<dbReference type="InterPro" id="IPR011051">
    <property type="entry name" value="RmlC_Cupin_sf"/>
</dbReference>
<evidence type="ECO:0000256" key="2">
    <source>
        <dbReference type="ARBA" id="ARBA00001997"/>
    </source>
</evidence>
<evidence type="ECO:0000256" key="4">
    <source>
        <dbReference type="ARBA" id="ARBA00019595"/>
    </source>
</evidence>
<evidence type="ECO:0000256" key="5">
    <source>
        <dbReference type="ARBA" id="ARBA00029758"/>
    </source>
</evidence>
<feature type="site" description="Participates in a stacking interaction with the thymidine ring of dTDP-4-oxo-6-deoxyglucose" evidence="8">
    <location>
        <position position="159"/>
    </location>
</feature>
<dbReference type="Proteomes" id="UP000045285">
    <property type="component" value="Unassembled WGS sequence"/>
</dbReference>
<comment type="catalytic activity">
    <reaction evidence="1">
        <text>dTDP-4-dehydro-6-deoxy-alpha-D-glucose = dTDP-4-dehydro-beta-L-rhamnose</text>
        <dbReference type="Rhea" id="RHEA:16969"/>
        <dbReference type="ChEBI" id="CHEBI:57649"/>
        <dbReference type="ChEBI" id="CHEBI:62830"/>
        <dbReference type="EC" id="5.1.3.13"/>
    </reaction>
</comment>
<evidence type="ECO:0000313" key="9">
    <source>
        <dbReference type="EMBL" id="CDX17106.1"/>
    </source>
</evidence>
<evidence type="ECO:0000256" key="7">
    <source>
        <dbReference type="ARBA" id="ARBA00033311"/>
    </source>
</evidence>
<protein>
    <recommendedName>
        <fullName evidence="4">dTDP-4-dehydrorhamnose 3,5-epimerase</fullName>
        <ecNumber evidence="3">5.1.3.13</ecNumber>
    </recommendedName>
    <alternativeName>
        <fullName evidence="6">Thymidine diphospho-4-keto-rhamnose 3,5-epimerase</fullName>
    </alternativeName>
    <alternativeName>
        <fullName evidence="5">dTDP-4-keto-6-deoxyglucose 3,5-epimerase</fullName>
    </alternativeName>
    <alternativeName>
        <fullName evidence="7">dTDP-6-deoxy-D-xylo-4-hexulose 3,5-epimerase</fullName>
    </alternativeName>
</protein>
<sequence>MIGDERAEPEGWMATGTPDQPTVTSDWLAIDPPAIEGVRIKEIRSVATSNGYLTEIFREEWALDQSPVGQVFQRTMYPGAVTGWHAHAVTLDRLFCCAGSVRISLFDGRKASPSFGTVWHKIIGALRPAIVTIPPGVWHGVVALGPETALLLNLVDKAYAYDAPDHWRLPPDTEQIPYKLV</sequence>
<evidence type="ECO:0000313" key="10">
    <source>
        <dbReference type="Proteomes" id="UP000045285"/>
    </source>
</evidence>
<dbReference type="PANTHER" id="PTHR21047:SF2">
    <property type="entry name" value="THYMIDINE DIPHOSPHO-4-KETO-RHAMNOSE 3,5-EPIMERASE"/>
    <property type="match status" value="1"/>
</dbReference>
<proteinExistence type="predicted"/>
<dbReference type="GO" id="GO:0000271">
    <property type="term" value="P:polysaccharide biosynthetic process"/>
    <property type="evidence" value="ECO:0007669"/>
    <property type="project" value="TreeGrafter"/>
</dbReference>
<reference evidence="10" key="1">
    <citation type="submission" date="2014-08" db="EMBL/GenBank/DDBJ databases">
        <authorList>
            <person name="Moulin L."/>
        </authorList>
    </citation>
    <scope>NUCLEOTIDE SEQUENCE [LARGE SCALE GENOMIC DNA]</scope>
</reference>
<comment type="function">
    <text evidence="2">Catalyzes the epimerization of the C3' and C5'positions of dTDP-6-deoxy-D-xylo-4-hexulose, forming dTDP-6-deoxy-L-lyxo-4-hexulose.</text>
</comment>
<evidence type="ECO:0000256" key="8">
    <source>
        <dbReference type="PIRSR" id="PIRSR600888-3"/>
    </source>
</evidence>
<name>A0A090DLG6_MESPL</name>